<feature type="transmembrane region" description="Helical" evidence="1">
    <location>
        <begin position="93"/>
        <end position="118"/>
    </location>
</feature>
<keyword evidence="1" id="KW-0472">Membrane</keyword>
<dbReference type="RefSeq" id="WP_353649038.1">
    <property type="nucleotide sequence ID" value="NZ_CP159218.1"/>
</dbReference>
<reference evidence="2" key="1">
    <citation type="submission" date="2024-05" db="EMBL/GenBank/DDBJ databases">
        <authorList>
            <person name="Cai S.Y."/>
            <person name="Jin L.M."/>
            <person name="Li H.R."/>
        </authorList>
    </citation>
    <scope>NUCLEOTIDE SEQUENCE</scope>
    <source>
        <strain evidence="2">A5-74</strain>
    </source>
</reference>
<dbReference type="EMBL" id="CP159218">
    <property type="protein sequence ID" value="XCG63423.1"/>
    <property type="molecule type" value="Genomic_DNA"/>
</dbReference>
<keyword evidence="1" id="KW-1133">Transmembrane helix</keyword>
<keyword evidence="1" id="KW-0812">Transmembrane</keyword>
<dbReference type="AlphaFoldDB" id="A0AAU8DQ24"/>
<evidence type="ECO:0000313" key="2">
    <source>
        <dbReference type="EMBL" id="XCG63423.1"/>
    </source>
</evidence>
<evidence type="ECO:0000256" key="1">
    <source>
        <dbReference type="SAM" id="Phobius"/>
    </source>
</evidence>
<sequence length="156" mass="15675">MTPSTPAAPRPSVRSAVLRWLLVSLVLTGVIAMHVLSQHDAAGGHHGSMLGDSPAVSAVSDSHDGHGAVEMAAVMPVAGAAMVMPAAPSGGDLPMTACILFLVIGAGAAVLLAVLAAVRRRIEPFAARSSASLATSIPRGPPLIGPPRISLCVLRV</sequence>
<evidence type="ECO:0008006" key="3">
    <source>
        <dbReference type="Google" id="ProtNLM"/>
    </source>
</evidence>
<accession>A0AAU8DQ24</accession>
<feature type="transmembrane region" description="Helical" evidence="1">
    <location>
        <begin position="17"/>
        <end position="36"/>
    </location>
</feature>
<proteinExistence type="predicted"/>
<protein>
    <recommendedName>
        <fullName evidence="3">DUF2946 domain-containing protein</fullName>
    </recommendedName>
</protein>
<gene>
    <name evidence="2" type="ORF">ABLG96_19855</name>
</gene>
<name>A0AAU8DQ24_9ACTN</name>
<organism evidence="2">
    <name type="scientific">Nakamurella sp. A5-74</name>
    <dbReference type="NCBI Taxonomy" id="3158264"/>
    <lineage>
        <taxon>Bacteria</taxon>
        <taxon>Bacillati</taxon>
        <taxon>Actinomycetota</taxon>
        <taxon>Actinomycetes</taxon>
        <taxon>Nakamurellales</taxon>
        <taxon>Nakamurellaceae</taxon>
        <taxon>Nakamurella</taxon>
    </lineage>
</organism>